<dbReference type="SUPFAM" id="SSF81321">
    <property type="entry name" value="Family A G protein-coupled receptor-like"/>
    <property type="match status" value="1"/>
</dbReference>
<evidence type="ECO:0000256" key="8">
    <source>
        <dbReference type="ARBA" id="ARBA00023180"/>
    </source>
</evidence>
<feature type="transmembrane region" description="Helical" evidence="10">
    <location>
        <begin position="207"/>
        <end position="228"/>
    </location>
</feature>
<keyword evidence="5" id="KW-0297">G-protein coupled receptor</keyword>
<evidence type="ECO:0000256" key="5">
    <source>
        <dbReference type="ARBA" id="ARBA00023040"/>
    </source>
</evidence>
<dbReference type="GO" id="GO:0007186">
    <property type="term" value="P:G protein-coupled receptor signaling pathway"/>
    <property type="evidence" value="ECO:0000318"/>
    <property type="project" value="GO_Central"/>
</dbReference>
<gene>
    <name evidence="12" type="ORF">NEMVEDRAFT_v1g199416</name>
</gene>
<dbReference type="EMBL" id="DS469521">
    <property type="protein sequence ID" value="EDO47145.1"/>
    <property type="molecule type" value="Genomic_DNA"/>
</dbReference>
<feature type="transmembrane region" description="Helical" evidence="10">
    <location>
        <begin position="234"/>
        <end position="254"/>
    </location>
</feature>
<dbReference type="PRINTS" id="PR00237">
    <property type="entry name" value="GPCRRHODOPSN"/>
</dbReference>
<evidence type="ECO:0000259" key="11">
    <source>
        <dbReference type="PROSITE" id="PS50262"/>
    </source>
</evidence>
<dbReference type="Pfam" id="PF00001">
    <property type="entry name" value="7tm_1"/>
    <property type="match status" value="1"/>
</dbReference>
<evidence type="ECO:0000313" key="13">
    <source>
        <dbReference type="Proteomes" id="UP000001593"/>
    </source>
</evidence>
<keyword evidence="13" id="KW-1185">Reference proteome</keyword>
<feature type="transmembrane region" description="Helical" evidence="10">
    <location>
        <begin position="156"/>
        <end position="176"/>
    </location>
</feature>
<organism evidence="12 13">
    <name type="scientific">Nematostella vectensis</name>
    <name type="common">Starlet sea anemone</name>
    <dbReference type="NCBI Taxonomy" id="45351"/>
    <lineage>
        <taxon>Eukaryota</taxon>
        <taxon>Metazoa</taxon>
        <taxon>Cnidaria</taxon>
        <taxon>Anthozoa</taxon>
        <taxon>Hexacorallia</taxon>
        <taxon>Actiniaria</taxon>
        <taxon>Edwardsiidae</taxon>
        <taxon>Nematostella</taxon>
    </lineage>
</organism>
<evidence type="ECO:0000256" key="7">
    <source>
        <dbReference type="ARBA" id="ARBA00023170"/>
    </source>
</evidence>
<dbReference type="GO" id="GO:0001609">
    <property type="term" value="F:G protein-coupled adenosine receptor activity"/>
    <property type="evidence" value="ECO:0000318"/>
    <property type="project" value="GO_Central"/>
</dbReference>
<dbReference type="Proteomes" id="UP000001593">
    <property type="component" value="Unassembled WGS sequence"/>
</dbReference>
<dbReference type="STRING" id="45351.A7RMS2"/>
<evidence type="ECO:0000256" key="9">
    <source>
        <dbReference type="ARBA" id="ARBA00023224"/>
    </source>
</evidence>
<keyword evidence="4 10" id="KW-1133">Transmembrane helix</keyword>
<dbReference type="HOGENOM" id="CLU_009579_6_0_1"/>
<evidence type="ECO:0000256" key="1">
    <source>
        <dbReference type="ARBA" id="ARBA00004651"/>
    </source>
</evidence>
<feature type="transmembrane region" description="Helical" evidence="10">
    <location>
        <begin position="33"/>
        <end position="53"/>
    </location>
</feature>
<accession>A7RMS2</accession>
<feature type="domain" description="G-protein coupled receptors family 1 profile" evidence="11">
    <location>
        <begin position="1"/>
        <end position="254"/>
    </location>
</feature>
<evidence type="ECO:0000256" key="2">
    <source>
        <dbReference type="ARBA" id="ARBA00022475"/>
    </source>
</evidence>
<reference evidence="12 13" key="1">
    <citation type="journal article" date="2007" name="Science">
        <title>Sea anemone genome reveals ancestral eumetazoan gene repertoire and genomic organization.</title>
        <authorList>
            <person name="Putnam N.H."/>
            <person name="Srivastava M."/>
            <person name="Hellsten U."/>
            <person name="Dirks B."/>
            <person name="Chapman J."/>
            <person name="Salamov A."/>
            <person name="Terry A."/>
            <person name="Shapiro H."/>
            <person name="Lindquist E."/>
            <person name="Kapitonov V.V."/>
            <person name="Jurka J."/>
            <person name="Genikhovich G."/>
            <person name="Grigoriev I.V."/>
            <person name="Lucas S.M."/>
            <person name="Steele R.E."/>
            <person name="Finnerty J.R."/>
            <person name="Technau U."/>
            <person name="Martindale M.Q."/>
            <person name="Rokhsar D.S."/>
        </authorList>
    </citation>
    <scope>NUCLEOTIDE SEQUENCE [LARGE SCALE GENOMIC DNA]</scope>
    <source>
        <strain evidence="13">CH2 X CH6</strain>
    </source>
</reference>
<name>A7RMS2_NEMVE</name>
<dbReference type="PANTHER" id="PTHR24246:SF27">
    <property type="entry name" value="ADENOSINE RECEPTOR, ISOFORM A"/>
    <property type="match status" value="1"/>
</dbReference>
<feature type="transmembrane region" description="Helical" evidence="10">
    <location>
        <begin position="109"/>
        <end position="136"/>
    </location>
</feature>
<feature type="transmembrane region" description="Helical" evidence="10">
    <location>
        <begin position="65"/>
        <end position="88"/>
    </location>
</feature>
<dbReference type="Gene3D" id="1.20.1070.10">
    <property type="entry name" value="Rhodopsin 7-helix transmembrane proteins"/>
    <property type="match status" value="1"/>
</dbReference>
<sequence>MAKGGGGDGTAHIDESWGVGTLRTVPNILVTNLALVDIINALTNMPLFISWYICQTRSLSGPFLSWFVVMFYVLFMYLTVASLVVLMLDRYGAIVHGLRYHTWKTRNKAYVSVAVIWLAATAYAVGMFSLGVHIDIGDKPVWMYRILYFKKFGRSFLIPGYLVPFAVIIILGYLIWREVRKSTLLRVCPRSSLGKHARTDIKTAKTIGITILTYFWMGCFPVLLHSVARIHGSWLHFLAFFFIYTNSMANPVIFSLRAQRFRKAFVLLFREPFGHSQPIETRHTTLSGVTNWSSVNQAMI</sequence>
<evidence type="ECO:0000256" key="10">
    <source>
        <dbReference type="SAM" id="Phobius"/>
    </source>
</evidence>
<proteinExistence type="predicted"/>
<dbReference type="AlphaFoldDB" id="A7RMS2"/>
<keyword evidence="8" id="KW-0325">Glycoprotein</keyword>
<dbReference type="GO" id="GO:0005886">
    <property type="term" value="C:plasma membrane"/>
    <property type="evidence" value="ECO:0000318"/>
    <property type="project" value="GO_Central"/>
</dbReference>
<keyword evidence="7" id="KW-0675">Receptor</keyword>
<dbReference type="InterPro" id="IPR000276">
    <property type="entry name" value="GPCR_Rhodpsn"/>
</dbReference>
<keyword evidence="9" id="KW-0807">Transducer</keyword>
<dbReference type="CDD" id="cd00637">
    <property type="entry name" value="7tm_classA_rhodopsin-like"/>
    <property type="match status" value="1"/>
</dbReference>
<dbReference type="InParanoid" id="A7RMS2"/>
<comment type="subcellular location">
    <subcellularLocation>
        <location evidence="1">Cell membrane</location>
        <topology evidence="1">Multi-pass membrane protein</topology>
    </subcellularLocation>
</comment>
<dbReference type="PANTHER" id="PTHR24246">
    <property type="entry name" value="OLFACTORY RECEPTOR AND ADENOSINE RECEPTOR"/>
    <property type="match status" value="1"/>
</dbReference>
<dbReference type="OMA" id="AHIDESW"/>
<dbReference type="PhylomeDB" id="A7RMS2"/>
<dbReference type="InterPro" id="IPR017452">
    <property type="entry name" value="GPCR_Rhodpsn_7TM"/>
</dbReference>
<keyword evidence="3 10" id="KW-0812">Transmembrane</keyword>
<dbReference type="eggNOG" id="KOG3656">
    <property type="taxonomic scope" value="Eukaryota"/>
</dbReference>
<evidence type="ECO:0000256" key="6">
    <source>
        <dbReference type="ARBA" id="ARBA00023136"/>
    </source>
</evidence>
<keyword evidence="6 10" id="KW-0472">Membrane</keyword>
<protein>
    <recommendedName>
        <fullName evidence="11">G-protein coupled receptors family 1 profile domain-containing protein</fullName>
    </recommendedName>
</protein>
<evidence type="ECO:0000256" key="3">
    <source>
        <dbReference type="ARBA" id="ARBA00022692"/>
    </source>
</evidence>
<keyword evidence="2" id="KW-1003">Cell membrane</keyword>
<dbReference type="PROSITE" id="PS50262">
    <property type="entry name" value="G_PROTEIN_RECEP_F1_2"/>
    <property type="match status" value="1"/>
</dbReference>
<evidence type="ECO:0000256" key="4">
    <source>
        <dbReference type="ARBA" id="ARBA00022989"/>
    </source>
</evidence>
<evidence type="ECO:0000313" key="12">
    <source>
        <dbReference type="EMBL" id="EDO47145.1"/>
    </source>
</evidence>